<gene>
    <name evidence="11" type="primary">gatB</name>
    <name evidence="13" type="ORF">A2V47_01225</name>
</gene>
<keyword evidence="4 11" id="KW-0436">Ligase</keyword>
<comment type="caution">
    <text evidence="13">The sequence shown here is derived from an EMBL/GenBank/DDBJ whole genome shotgun (WGS) entry which is preliminary data.</text>
</comment>
<evidence type="ECO:0000256" key="11">
    <source>
        <dbReference type="HAMAP-Rule" id="MF_00121"/>
    </source>
</evidence>
<evidence type="ECO:0000313" key="13">
    <source>
        <dbReference type="EMBL" id="OGD15765.1"/>
    </source>
</evidence>
<dbReference type="InterPro" id="IPR042114">
    <property type="entry name" value="GatB_C_1"/>
</dbReference>
<dbReference type="SUPFAM" id="SSF55931">
    <property type="entry name" value="Glutamine synthetase/guanido kinase"/>
    <property type="match status" value="1"/>
</dbReference>
<evidence type="ECO:0000256" key="2">
    <source>
        <dbReference type="ARBA" id="ARBA00011123"/>
    </source>
</evidence>
<dbReference type="Gene3D" id="1.10.150.380">
    <property type="entry name" value="GatB domain, N-terminal subdomain"/>
    <property type="match status" value="1"/>
</dbReference>
<dbReference type="EMBL" id="MEYH01000048">
    <property type="protein sequence ID" value="OGD15765.1"/>
    <property type="molecule type" value="Genomic_DNA"/>
</dbReference>
<dbReference type="GO" id="GO:0050567">
    <property type="term" value="F:glutaminyl-tRNA synthase (glutamine-hydrolyzing) activity"/>
    <property type="evidence" value="ECO:0007669"/>
    <property type="project" value="UniProtKB-UniRule"/>
</dbReference>
<reference evidence="13 14" key="1">
    <citation type="journal article" date="2016" name="Nat. Commun.">
        <title>Thousands of microbial genomes shed light on interconnected biogeochemical processes in an aquifer system.</title>
        <authorList>
            <person name="Anantharaman K."/>
            <person name="Brown C.T."/>
            <person name="Hug L.A."/>
            <person name="Sharon I."/>
            <person name="Castelle C.J."/>
            <person name="Probst A.J."/>
            <person name="Thomas B.C."/>
            <person name="Singh A."/>
            <person name="Wilkins M.J."/>
            <person name="Karaoz U."/>
            <person name="Brodie E.L."/>
            <person name="Williams K.H."/>
            <person name="Hubbard S.S."/>
            <person name="Banfield J.F."/>
        </authorList>
    </citation>
    <scope>NUCLEOTIDE SEQUENCE [LARGE SCALE GENOMIC DNA]</scope>
</reference>
<organism evidence="13 14">
    <name type="scientific">Candidatus Sediminicultor quintus</name>
    <dbReference type="NCBI Taxonomy" id="1797291"/>
    <lineage>
        <taxon>Bacteria</taxon>
        <taxon>Pseudomonadati</taxon>
        <taxon>Atribacterota</taxon>
        <taxon>Candidatus Phoenicimicrobiia</taxon>
        <taxon>Candidatus Pheonicimicrobiales</taxon>
        <taxon>Candidatus Phoenicimicrobiaceae</taxon>
        <taxon>Candidatus Sediminicultor</taxon>
    </lineage>
</organism>
<dbReference type="Gene3D" id="1.10.10.410">
    <property type="match status" value="1"/>
</dbReference>
<feature type="domain" description="Asn/Gln amidotransferase" evidence="12">
    <location>
        <begin position="333"/>
        <end position="480"/>
    </location>
</feature>
<keyword evidence="7 11" id="KW-0648">Protein biosynthesis</keyword>
<evidence type="ECO:0000259" key="12">
    <source>
        <dbReference type="SMART" id="SM00845"/>
    </source>
</evidence>
<evidence type="ECO:0000313" key="14">
    <source>
        <dbReference type="Proteomes" id="UP000177701"/>
    </source>
</evidence>
<dbReference type="EC" id="6.3.5.-" evidence="11"/>
<dbReference type="PROSITE" id="PS01234">
    <property type="entry name" value="GATB"/>
    <property type="match status" value="1"/>
</dbReference>
<dbReference type="Proteomes" id="UP000177701">
    <property type="component" value="Unassembled WGS sequence"/>
</dbReference>
<evidence type="ECO:0000256" key="1">
    <source>
        <dbReference type="ARBA" id="ARBA00005306"/>
    </source>
</evidence>
<keyword evidence="13" id="KW-0808">Transferase</keyword>
<dbReference type="GO" id="GO:0005524">
    <property type="term" value="F:ATP binding"/>
    <property type="evidence" value="ECO:0007669"/>
    <property type="project" value="UniProtKB-KW"/>
</dbReference>
<evidence type="ECO:0000256" key="7">
    <source>
        <dbReference type="ARBA" id="ARBA00022917"/>
    </source>
</evidence>
<dbReference type="GO" id="GO:0016740">
    <property type="term" value="F:transferase activity"/>
    <property type="evidence" value="ECO:0007669"/>
    <property type="project" value="UniProtKB-KW"/>
</dbReference>
<dbReference type="PANTHER" id="PTHR11659:SF4">
    <property type="entry name" value="ASPARTYL_GLUTAMYL-TRNA(GLN) AMIDOTRANSFERASE SUBUNIT B_E CATALYTIC DOMAIN-CONTAINING PROTEIN"/>
    <property type="match status" value="1"/>
</dbReference>
<dbReference type="InterPro" id="IPR003789">
    <property type="entry name" value="Asn/Gln_tRNA_amidoTrase-B-like"/>
</dbReference>
<accession>A0A1F5ABA6</accession>
<dbReference type="InterPro" id="IPR018027">
    <property type="entry name" value="Asn/Gln_amidotransferase"/>
</dbReference>
<evidence type="ECO:0000256" key="9">
    <source>
        <dbReference type="ARBA" id="ARBA00047380"/>
    </source>
</evidence>
<evidence type="ECO:0000256" key="4">
    <source>
        <dbReference type="ARBA" id="ARBA00022598"/>
    </source>
</evidence>
<dbReference type="HAMAP" id="MF_00121">
    <property type="entry name" value="GatB"/>
    <property type="match status" value="1"/>
</dbReference>
<dbReference type="NCBIfam" id="NF004014">
    <property type="entry name" value="PRK05477.1-4"/>
    <property type="match status" value="1"/>
</dbReference>
<dbReference type="AlphaFoldDB" id="A0A1F5ABA6"/>
<dbReference type="InterPro" id="IPR006075">
    <property type="entry name" value="Asn/Gln-tRNA_Trfase_suB/E_cat"/>
</dbReference>
<evidence type="ECO:0000256" key="10">
    <source>
        <dbReference type="ARBA" id="ARBA00047913"/>
    </source>
</evidence>
<keyword evidence="5 11" id="KW-0547">Nucleotide-binding</keyword>
<dbReference type="Pfam" id="PF02637">
    <property type="entry name" value="GatB_Yqey"/>
    <property type="match status" value="1"/>
</dbReference>
<name>A0A1F5ABA6_9BACT</name>
<dbReference type="GO" id="GO:0006412">
    <property type="term" value="P:translation"/>
    <property type="evidence" value="ECO:0007669"/>
    <property type="project" value="UniProtKB-UniRule"/>
</dbReference>
<dbReference type="SMART" id="SM00845">
    <property type="entry name" value="GatB_Yqey"/>
    <property type="match status" value="1"/>
</dbReference>
<evidence type="ECO:0000256" key="3">
    <source>
        <dbReference type="ARBA" id="ARBA00016923"/>
    </source>
</evidence>
<evidence type="ECO:0000256" key="6">
    <source>
        <dbReference type="ARBA" id="ARBA00022840"/>
    </source>
</evidence>
<evidence type="ECO:0000256" key="8">
    <source>
        <dbReference type="ARBA" id="ARBA00024799"/>
    </source>
</evidence>
<keyword evidence="6 11" id="KW-0067">ATP-binding</keyword>
<evidence type="ECO:0000256" key="5">
    <source>
        <dbReference type="ARBA" id="ARBA00022741"/>
    </source>
</evidence>
<dbReference type="FunFam" id="1.10.10.410:FF:000001">
    <property type="entry name" value="Aspartyl/glutamyl-tRNA(Asn/Gln) amidotransferase subunit B"/>
    <property type="match status" value="1"/>
</dbReference>
<dbReference type="Pfam" id="PF02934">
    <property type="entry name" value="GatB_N"/>
    <property type="match status" value="1"/>
</dbReference>
<dbReference type="InterPro" id="IPR004413">
    <property type="entry name" value="GatB"/>
</dbReference>
<dbReference type="InterPro" id="IPR017959">
    <property type="entry name" value="Asn/Gln-tRNA_amidoTrfase_suB/E"/>
</dbReference>
<dbReference type="NCBIfam" id="TIGR00133">
    <property type="entry name" value="gatB"/>
    <property type="match status" value="1"/>
</dbReference>
<dbReference type="InterPro" id="IPR017958">
    <property type="entry name" value="Gln-tRNA_amidoTrfase_suB_CS"/>
</dbReference>
<comment type="catalytic activity">
    <reaction evidence="9 11">
        <text>L-aspartyl-tRNA(Asn) + L-glutamine + ATP + H2O = L-asparaginyl-tRNA(Asn) + L-glutamate + ADP + phosphate + 2 H(+)</text>
        <dbReference type="Rhea" id="RHEA:14513"/>
        <dbReference type="Rhea" id="RHEA-COMP:9674"/>
        <dbReference type="Rhea" id="RHEA-COMP:9677"/>
        <dbReference type="ChEBI" id="CHEBI:15377"/>
        <dbReference type="ChEBI" id="CHEBI:15378"/>
        <dbReference type="ChEBI" id="CHEBI:29985"/>
        <dbReference type="ChEBI" id="CHEBI:30616"/>
        <dbReference type="ChEBI" id="CHEBI:43474"/>
        <dbReference type="ChEBI" id="CHEBI:58359"/>
        <dbReference type="ChEBI" id="CHEBI:78515"/>
        <dbReference type="ChEBI" id="CHEBI:78516"/>
        <dbReference type="ChEBI" id="CHEBI:456216"/>
    </reaction>
</comment>
<dbReference type="GO" id="GO:0050566">
    <property type="term" value="F:asparaginyl-tRNA synthase (glutamine-hydrolyzing) activity"/>
    <property type="evidence" value="ECO:0007669"/>
    <property type="project" value="RHEA"/>
</dbReference>
<sequence length="483" mass="55078">MREEVVIGLEIHIQLMTKAKMFCHCSTDYIGKEPNTNTCPVCLGLPGSLPVLNKKVLEFAIRTAVALNCEINQVSRFHRKNYFYPDLPKAYQISQYDSPLGASGYMEISLPENKEKRRIRITRVHLEEDAGKLIHEGDIASSSYSLVDYNRCGIPLAEIVTEPDFRSPEEARIFLVKLRSIVQHLGVCDGNMEEGSMRCDANVSLRDAKSSTLGTKAEIKNMNSFKAVKKALQFEVDRQKKLLAEGIEIIQETRHWDESKSVTILMRSKEEAHDYRYFPEPDLLPLKVDLKMVEEIRRSLPELPEARRERFIKNYQIPEYDAEILTSSKALGDFYEKAASLYSHSKVLSNWIMGELMRYLNENKVEIEDSPISPEKLVGMLKLIDEGIVSGKMAKGIFEKMFKTGKDASKIVKESGITQITDKNELFAVIDIVIKENPRSVEDFSEGKEKALHYLVGQVMHYTKGRAKPGFVFEALKQRIKKI</sequence>
<comment type="catalytic activity">
    <reaction evidence="10 11">
        <text>L-glutamyl-tRNA(Gln) + L-glutamine + ATP + H2O = L-glutaminyl-tRNA(Gln) + L-glutamate + ADP + phosphate + H(+)</text>
        <dbReference type="Rhea" id="RHEA:17521"/>
        <dbReference type="Rhea" id="RHEA-COMP:9681"/>
        <dbReference type="Rhea" id="RHEA-COMP:9684"/>
        <dbReference type="ChEBI" id="CHEBI:15377"/>
        <dbReference type="ChEBI" id="CHEBI:15378"/>
        <dbReference type="ChEBI" id="CHEBI:29985"/>
        <dbReference type="ChEBI" id="CHEBI:30616"/>
        <dbReference type="ChEBI" id="CHEBI:43474"/>
        <dbReference type="ChEBI" id="CHEBI:58359"/>
        <dbReference type="ChEBI" id="CHEBI:78520"/>
        <dbReference type="ChEBI" id="CHEBI:78521"/>
        <dbReference type="ChEBI" id="CHEBI:456216"/>
    </reaction>
</comment>
<dbReference type="SUPFAM" id="SSF89095">
    <property type="entry name" value="GatB/YqeY motif"/>
    <property type="match status" value="1"/>
</dbReference>
<dbReference type="STRING" id="1797291.A2V47_01225"/>
<dbReference type="PANTHER" id="PTHR11659">
    <property type="entry name" value="GLUTAMYL-TRNA GLN AMIDOTRANSFERASE SUBUNIT B MITOCHONDRIAL AND PROKARYOTIC PET112-RELATED"/>
    <property type="match status" value="1"/>
</dbReference>
<dbReference type="FunFam" id="1.10.150.380:FF:000001">
    <property type="entry name" value="Aspartyl/glutamyl-tRNA(Asn/Gln) amidotransferase subunit B"/>
    <property type="match status" value="1"/>
</dbReference>
<comment type="similarity">
    <text evidence="1 11">Belongs to the GatB/GatE family. GatB subfamily.</text>
</comment>
<comment type="function">
    <text evidence="8 11">Allows the formation of correctly charged Asn-tRNA(Asn) or Gln-tRNA(Gln) through the transamidation of misacylated Asp-tRNA(Asn) or Glu-tRNA(Gln) in organisms which lack either or both of asparaginyl-tRNA or glutaminyl-tRNA synthetases. The reaction takes place in the presence of glutamine and ATP through an activated phospho-Asp-tRNA(Asn) or phospho-Glu-tRNA(Gln).</text>
</comment>
<dbReference type="NCBIfam" id="NF004012">
    <property type="entry name" value="PRK05477.1-2"/>
    <property type="match status" value="1"/>
</dbReference>
<proteinExistence type="inferred from homology"/>
<dbReference type="InterPro" id="IPR023168">
    <property type="entry name" value="GatB_Yqey_C_2"/>
</dbReference>
<protein>
    <recommendedName>
        <fullName evidence="3 11">Aspartyl/glutamyl-tRNA(Asn/Gln) amidotransferase subunit B</fullName>
        <shortName evidence="11">Asp/Glu-ADT subunit B</shortName>
        <ecNumber evidence="11">6.3.5.-</ecNumber>
    </recommendedName>
</protein>
<comment type="subunit">
    <text evidence="2 11">Heterotrimer of A, B and C subunits.</text>
</comment>
<dbReference type="InterPro" id="IPR014746">
    <property type="entry name" value="Gln_synth/guanido_kin_cat_dom"/>
</dbReference>